<protein>
    <submittedName>
        <fullName evidence="1">Uncharacterized protein</fullName>
    </submittedName>
</protein>
<keyword evidence="2" id="KW-1185">Reference proteome</keyword>
<evidence type="ECO:0000313" key="1">
    <source>
        <dbReference type="EMBL" id="MDK6028023.1"/>
    </source>
</evidence>
<sequence>MAKTQEKSSTCSPLNDEAVKAFLSCLEKRCECIAIYIDYSALRYPVANIYGYITPCEEALPELEKFVGEIFLEITTTINLITNFDVLKNNPFEHITSLRIRCGNGWINYGYMPTRSQYGVPYVTKNWFHVSEEGEITVINIEELREMLVKLVGLVIEIAKKIFEHEF</sequence>
<comment type="caution">
    <text evidence="1">The sequence shown here is derived from an EMBL/GenBank/DDBJ whole genome shotgun (WGS) entry which is preliminary data.</text>
</comment>
<dbReference type="EMBL" id="JASNVW010000001">
    <property type="protein sequence ID" value="MDK6028023.1"/>
    <property type="molecule type" value="Genomic_DNA"/>
</dbReference>
<reference evidence="1 2" key="1">
    <citation type="submission" date="2023-05" db="EMBL/GenBank/DDBJ databases">
        <title>A new hyperthermophilic archaea 'Ignisphaera cupida' sp. nov. and description of the family 'Ignisphaeraceae' fam. nov.</title>
        <authorList>
            <person name="Podosokorskaya O.A."/>
            <person name="Elcheninov A.G."/>
            <person name="Klukina A."/>
            <person name="Merkel A.Y."/>
        </authorList>
    </citation>
    <scope>NUCLEOTIDE SEQUENCE [LARGE SCALE GENOMIC DNA]</scope>
    <source>
        <strain evidence="1 2">4213-co</strain>
    </source>
</reference>
<dbReference type="Proteomes" id="UP001529235">
    <property type="component" value="Unassembled WGS sequence"/>
</dbReference>
<organism evidence="1 2">
    <name type="scientific">Ignisphaera cupida</name>
    <dbReference type="NCBI Taxonomy" id="3050454"/>
    <lineage>
        <taxon>Archaea</taxon>
        <taxon>Thermoproteota</taxon>
        <taxon>Thermoprotei</taxon>
        <taxon>Desulfurococcales</taxon>
        <taxon>Desulfurococcaceae</taxon>
        <taxon>Ignisphaera</taxon>
    </lineage>
</organism>
<dbReference type="RefSeq" id="WP_285272999.1">
    <property type="nucleotide sequence ID" value="NZ_JASNVW010000001.1"/>
</dbReference>
<evidence type="ECO:0000313" key="2">
    <source>
        <dbReference type="Proteomes" id="UP001529235"/>
    </source>
</evidence>
<gene>
    <name evidence="1" type="ORF">QPL79_01410</name>
</gene>
<proteinExistence type="predicted"/>
<accession>A0ABD4Z5W2</accession>
<dbReference type="AlphaFoldDB" id="A0ABD4Z5W2"/>
<name>A0ABD4Z5W2_9CREN</name>